<sequence length="171" mass="19482">MDVVGFLPSFPSTGARRLLSSVSQSVRRSVVVVVEEGSRDFFLFEVPPNFMIPPRRASRCPLRETFVIAVAARSDRFRSALREMEKEERGRRRRRRRRGGGGGGGRRVPRKKEEEADESATTRSRRRRRRRRRGAEAAEDSALASREEKGAEAERGEAVVAEREEGRKEGR</sequence>
<gene>
    <name evidence="2" type="ORF">MARPO_0047s0139</name>
</gene>
<accession>A0A2R6WZB5</accession>
<feature type="region of interest" description="Disordered" evidence="1">
    <location>
        <begin position="79"/>
        <end position="171"/>
    </location>
</feature>
<evidence type="ECO:0000313" key="3">
    <source>
        <dbReference type="Proteomes" id="UP000244005"/>
    </source>
</evidence>
<protein>
    <submittedName>
        <fullName evidence="2">Uncharacterized protein</fullName>
    </submittedName>
</protein>
<feature type="compositionally biased region" description="Basic residues" evidence="1">
    <location>
        <begin position="123"/>
        <end position="133"/>
    </location>
</feature>
<dbReference type="Gramene" id="Mp6g14840.1">
    <property type="protein sequence ID" value="Mp6g14840.1.cds1"/>
    <property type="gene ID" value="Mp6g14840"/>
</dbReference>
<feature type="compositionally biased region" description="Basic and acidic residues" evidence="1">
    <location>
        <begin position="145"/>
        <end position="171"/>
    </location>
</feature>
<evidence type="ECO:0000313" key="2">
    <source>
        <dbReference type="EMBL" id="PTQ39175.1"/>
    </source>
</evidence>
<keyword evidence="3" id="KW-1185">Reference proteome</keyword>
<evidence type="ECO:0000256" key="1">
    <source>
        <dbReference type="SAM" id="MobiDB-lite"/>
    </source>
</evidence>
<dbReference type="EMBL" id="KZ772719">
    <property type="protein sequence ID" value="PTQ39175.1"/>
    <property type="molecule type" value="Genomic_DNA"/>
</dbReference>
<proteinExistence type="predicted"/>
<dbReference type="AlphaFoldDB" id="A0A2R6WZB5"/>
<organism evidence="2 3">
    <name type="scientific">Marchantia polymorpha</name>
    <name type="common">Common liverwort</name>
    <name type="synonym">Marchantia aquatica</name>
    <dbReference type="NCBI Taxonomy" id="3197"/>
    <lineage>
        <taxon>Eukaryota</taxon>
        <taxon>Viridiplantae</taxon>
        <taxon>Streptophyta</taxon>
        <taxon>Embryophyta</taxon>
        <taxon>Marchantiophyta</taxon>
        <taxon>Marchantiopsida</taxon>
        <taxon>Marchantiidae</taxon>
        <taxon>Marchantiales</taxon>
        <taxon>Marchantiaceae</taxon>
        <taxon>Marchantia</taxon>
    </lineage>
</organism>
<reference evidence="3" key="1">
    <citation type="journal article" date="2017" name="Cell">
        <title>Insights into land plant evolution garnered from the Marchantia polymorpha genome.</title>
        <authorList>
            <person name="Bowman J.L."/>
            <person name="Kohchi T."/>
            <person name="Yamato K.T."/>
            <person name="Jenkins J."/>
            <person name="Shu S."/>
            <person name="Ishizaki K."/>
            <person name="Yamaoka S."/>
            <person name="Nishihama R."/>
            <person name="Nakamura Y."/>
            <person name="Berger F."/>
            <person name="Adam C."/>
            <person name="Aki S.S."/>
            <person name="Althoff F."/>
            <person name="Araki T."/>
            <person name="Arteaga-Vazquez M.A."/>
            <person name="Balasubrmanian S."/>
            <person name="Barry K."/>
            <person name="Bauer D."/>
            <person name="Boehm C.R."/>
            <person name="Briginshaw L."/>
            <person name="Caballero-Perez J."/>
            <person name="Catarino B."/>
            <person name="Chen F."/>
            <person name="Chiyoda S."/>
            <person name="Chovatia M."/>
            <person name="Davies K.M."/>
            <person name="Delmans M."/>
            <person name="Demura T."/>
            <person name="Dierschke T."/>
            <person name="Dolan L."/>
            <person name="Dorantes-Acosta A.E."/>
            <person name="Eklund D.M."/>
            <person name="Florent S.N."/>
            <person name="Flores-Sandoval E."/>
            <person name="Fujiyama A."/>
            <person name="Fukuzawa H."/>
            <person name="Galik B."/>
            <person name="Grimanelli D."/>
            <person name="Grimwood J."/>
            <person name="Grossniklaus U."/>
            <person name="Hamada T."/>
            <person name="Haseloff J."/>
            <person name="Hetherington A.J."/>
            <person name="Higo A."/>
            <person name="Hirakawa Y."/>
            <person name="Hundley H.N."/>
            <person name="Ikeda Y."/>
            <person name="Inoue K."/>
            <person name="Inoue S.I."/>
            <person name="Ishida S."/>
            <person name="Jia Q."/>
            <person name="Kakita M."/>
            <person name="Kanazawa T."/>
            <person name="Kawai Y."/>
            <person name="Kawashima T."/>
            <person name="Kennedy M."/>
            <person name="Kinose K."/>
            <person name="Kinoshita T."/>
            <person name="Kohara Y."/>
            <person name="Koide E."/>
            <person name="Komatsu K."/>
            <person name="Kopischke S."/>
            <person name="Kubo M."/>
            <person name="Kyozuka J."/>
            <person name="Lagercrantz U."/>
            <person name="Lin S.S."/>
            <person name="Lindquist E."/>
            <person name="Lipzen A.M."/>
            <person name="Lu C.W."/>
            <person name="De Luna E."/>
            <person name="Martienssen R.A."/>
            <person name="Minamino N."/>
            <person name="Mizutani M."/>
            <person name="Mizutani M."/>
            <person name="Mochizuki N."/>
            <person name="Monte I."/>
            <person name="Mosher R."/>
            <person name="Nagasaki H."/>
            <person name="Nakagami H."/>
            <person name="Naramoto S."/>
            <person name="Nishitani K."/>
            <person name="Ohtani M."/>
            <person name="Okamoto T."/>
            <person name="Okumura M."/>
            <person name="Phillips J."/>
            <person name="Pollak B."/>
            <person name="Reinders A."/>
            <person name="Rovekamp M."/>
            <person name="Sano R."/>
            <person name="Sawa S."/>
            <person name="Schmid M.W."/>
            <person name="Shirakawa M."/>
            <person name="Solano R."/>
            <person name="Spunde A."/>
            <person name="Suetsugu N."/>
            <person name="Sugano S."/>
            <person name="Sugiyama A."/>
            <person name="Sun R."/>
            <person name="Suzuki Y."/>
            <person name="Takenaka M."/>
            <person name="Takezawa D."/>
            <person name="Tomogane H."/>
            <person name="Tsuzuki M."/>
            <person name="Ueda T."/>
            <person name="Umeda M."/>
            <person name="Ward J.M."/>
            <person name="Watanabe Y."/>
            <person name="Yazaki K."/>
            <person name="Yokoyama R."/>
            <person name="Yoshitake Y."/>
            <person name="Yotsui I."/>
            <person name="Zachgo S."/>
            <person name="Schmutz J."/>
        </authorList>
    </citation>
    <scope>NUCLEOTIDE SEQUENCE [LARGE SCALE GENOMIC DNA]</scope>
    <source>
        <strain evidence="3">Tak-1</strain>
    </source>
</reference>
<name>A0A2R6WZB5_MARPO</name>
<feature type="compositionally biased region" description="Basic and acidic residues" evidence="1">
    <location>
        <begin position="79"/>
        <end position="90"/>
    </location>
</feature>
<dbReference type="Proteomes" id="UP000244005">
    <property type="component" value="Unassembled WGS sequence"/>
</dbReference>